<evidence type="ECO:0000256" key="3">
    <source>
        <dbReference type="SAM" id="Phobius"/>
    </source>
</evidence>
<organism evidence="5 6">
    <name type="scientific">Pristionchus pacificus</name>
    <name type="common">Parasitic nematode worm</name>
    <dbReference type="NCBI Taxonomy" id="54126"/>
    <lineage>
        <taxon>Eukaryota</taxon>
        <taxon>Metazoa</taxon>
        <taxon>Ecdysozoa</taxon>
        <taxon>Nematoda</taxon>
        <taxon>Chromadorea</taxon>
        <taxon>Rhabditida</taxon>
        <taxon>Rhabditina</taxon>
        <taxon>Diplogasteromorpha</taxon>
        <taxon>Diplogasteroidea</taxon>
        <taxon>Neodiplogasteridae</taxon>
        <taxon>Pristionchus</taxon>
    </lineage>
</organism>
<feature type="transmembrane region" description="Helical" evidence="3">
    <location>
        <begin position="467"/>
        <end position="490"/>
    </location>
</feature>
<sequence>MRPTVAALLIHFILIASATTPISPDEARENFDREFKNQLRDDDPRKQGIANALQIYAGCKEKKWSCQKPCRAQIPLKGNDSVPYCTTPHPEETCFGLPINYMYVSSRDQLPAEYEVLRRFPKCWSFLGPMLCGMIYRPCGVYEFSARLTSTMHKMEIWQRFGITMCNRVRNECEDAIKEGFFPSELIDCKRTVENATWAKEKTNAKGALARFVPNGNEEELKTEWDRQTVFTEEACHLKYGESASKFEDMQCIFPLVHTMHETIKPIIDKCFLPCRNPLISSPDKFLSFRITRAVICFFFAIVCLAIFFFLSSRSKIFVDSHCIFSIACCFLSFAVYLICWGLGSISFFSEAAECMRTVHNVLIRTTMESTWCSISAVVSHVSLLASIGFLAAAFPLSAAGATKAVERIKQEKEEKMGDKSAAGFRAKLVLLIVTVSIAIGLIALVLELVTTDGVAGVCSVGLHSLFHHLMVVAFPGLFFCLIGLLWGAFDIWKEKRLMKMEIEQMIEDRIREGIDHEKAKKKIEFWTDRGGQQKEDMQEQVRQGSLPPFEERQGESSGGAGGEEMIERDGEKEILVLIGDDDDKEWISDAQKKEISDAMRMEHAEDWRARERVAWYEAISSRYTLVAICLCIVSLIFGLCVHYTFLANDGTAEQDAVRSYVTCVMSKSIVRKDLHWMTHPVHAAEMWREGAGENDPLVRRHNLASEIVIHSCQYPSTGDGRIVGILTIFIGLPLLPICVFIWAFVAGIIGVGGMVMVKARRPKPIKSSGSTDVEMTAFTTERDEGSQIISSVASSIGDRVFPSSTLSTALSESSITSSSPSLASSSVSSTHSSVSLRGALPRFSSAERLITVRATSPVPSAARSEQVAVPDRRSRSVGHHRVLDVMSRARERRERSNKKTKKRATSEEMNARREGVAESGQLVAPRNAVDADCARSTASTHSAGSRGLFSTVSSTMIPPSEVCRRVLKNAEVHMLQSRSRQINRGTALQRQLQIVQEELLLGAPSRDQENVEERVESDGNSELQKLSAIRDGIRLFVEDPLHANTAQSGMLASGLAITLVRTAIANNLFNMDANREILLFASRQLQYLAFHLEENLKLSPETAQDIAAAVNMLQMQIQFNNAPNAREILIGQRIEHINEGFEELDNLRQDFYRAVGDDERRAEIMNAMTEATRRHYILRVMARREQHDEERLQLQQQQQPAASIQLQPHIQNGNNGNGASIGRPPVYSPMQRIDLRLPPTGANSARSEASYSVGGSSVPSSCMSPDEEDDQIKLYKELHRQPPMYVGPSTGDTAAPAADNAQTESSGVQEFMSQVMEMNNRSTEPPAYARQTGHFEVPTRSELGTESVVSDVMSSETSIDSMDRRMIPSTAFSSGSYSVPVYDVLPERRDPETSTLNRFRPNGIPSASALARLSSGVMPQAIFNYLITSIYIFTAHVPRFPNSQPLGIPNTNNGASTEHSMEHAREQLDRLNLVDVPNGEVGKGKKERKRKAHPLEEPTTSSSKFGNANGPSKRDSPQPPPPGVNRIELVPREEANAAAAELEARSSGSRDQLEEGEDDCDSGVESLDSLTQLNLRLYVEESEGSEGGMRPATKEELERYAKTIEERLSRRGELERDDAGPSHERRRMERAHLMNRYMNHSDPDLAMEEEERERREAENEEMEMEERRRVANARAHQRERERQARVGGENEEEPDEDSISSALTAEEQRELVLALRDSLAQRLTDDMEPRHQRMVAHMRRAIDEHGSISREEIMRFRVEETNLENRARQNPDRNSPYSVSSVVISRMSLGEIGARADAIRALSSTNIYPLEVYYQLHLADVLWPLAGRDVMMGDNVYTHDEINRVLGADSPVVPAGADSNDFHQLMRKRAITAASLTGRAYGRKRGSEGFQYQPPRLPDQGVYQLLGDPSVILSAIEGDMEPLREAIDRIPMTMPDVMSGPHLALSYDVKSLDVDKPLPFLHFRLDVRTEQTLGSHLRHFRDYLDSRARMVGYELREDTYQDLVPPEPTGSRRSPRDTNDNTNEEDDDDAENDADPDF</sequence>
<feature type="region of interest" description="Disordered" evidence="2">
    <location>
        <begin position="1469"/>
        <end position="1568"/>
    </location>
</feature>
<feature type="compositionally biased region" description="Basic and acidic residues" evidence="2">
    <location>
        <begin position="531"/>
        <end position="540"/>
    </location>
</feature>
<keyword evidence="6" id="KW-1185">Reference proteome</keyword>
<feature type="compositionally biased region" description="Basic and acidic residues" evidence="2">
    <location>
        <begin position="882"/>
        <end position="895"/>
    </location>
</feature>
<feature type="region of interest" description="Disordered" evidence="2">
    <location>
        <begin position="1998"/>
        <end position="2039"/>
    </location>
</feature>
<feature type="transmembrane region" description="Helical" evidence="3">
    <location>
        <begin position="725"/>
        <end position="758"/>
    </location>
</feature>
<feature type="region of interest" description="Disordered" evidence="2">
    <location>
        <begin position="1581"/>
        <end position="1626"/>
    </location>
</feature>
<feature type="compositionally biased region" description="Polar residues" evidence="2">
    <location>
        <begin position="1499"/>
        <end position="1511"/>
    </location>
</feature>
<evidence type="ECO:0000313" key="6">
    <source>
        <dbReference type="Proteomes" id="UP000005239"/>
    </source>
</evidence>
<feature type="transmembrane region" description="Helical" evidence="3">
    <location>
        <begin position="323"/>
        <end position="344"/>
    </location>
</feature>
<proteinExistence type="predicted"/>
<dbReference type="GO" id="GO:0017147">
    <property type="term" value="F:Wnt-protein binding"/>
    <property type="evidence" value="ECO:0000318"/>
    <property type="project" value="GO_Central"/>
</dbReference>
<gene>
    <name evidence="5" type="primary">WBGene00114450</name>
</gene>
<dbReference type="GO" id="GO:0042813">
    <property type="term" value="F:Wnt receptor activity"/>
    <property type="evidence" value="ECO:0000318"/>
    <property type="project" value="GO_Central"/>
</dbReference>
<dbReference type="InterPro" id="IPR036790">
    <property type="entry name" value="Frizzled_dom_sf"/>
</dbReference>
<dbReference type="Gene3D" id="1.20.1070.10">
    <property type="entry name" value="Rhodopsin 7-helix transmembrane proteins"/>
    <property type="match status" value="1"/>
</dbReference>
<feature type="region of interest" description="Disordered" evidence="2">
    <location>
        <begin position="1239"/>
        <end position="1268"/>
    </location>
</feature>
<feature type="signal peptide" evidence="4">
    <location>
        <begin position="1"/>
        <end position="18"/>
    </location>
</feature>
<feature type="compositionally biased region" description="Polar residues" evidence="2">
    <location>
        <begin position="1210"/>
        <end position="1219"/>
    </location>
</feature>
<dbReference type="Proteomes" id="UP000005239">
    <property type="component" value="Unassembled WGS sequence"/>
</dbReference>
<reference evidence="5" key="2">
    <citation type="submission" date="2022-06" db="UniProtKB">
        <authorList>
            <consortium name="EnsemblMetazoa"/>
        </authorList>
    </citation>
    <scope>IDENTIFICATION</scope>
    <source>
        <strain evidence="5">PS312</strain>
    </source>
</reference>
<feature type="compositionally biased region" description="Acidic residues" evidence="2">
    <location>
        <begin position="1690"/>
        <end position="1699"/>
    </location>
</feature>
<dbReference type="OrthoDB" id="5825023at2759"/>
<evidence type="ECO:0000256" key="2">
    <source>
        <dbReference type="SAM" id="MobiDB-lite"/>
    </source>
</evidence>
<name>A0A2A6CEZ9_PRIPA</name>
<keyword evidence="3" id="KW-0812">Transmembrane</keyword>
<keyword evidence="3" id="KW-0472">Membrane</keyword>
<keyword evidence="4" id="KW-0732">Signal</keyword>
<dbReference type="GO" id="GO:0005886">
    <property type="term" value="C:plasma membrane"/>
    <property type="evidence" value="ECO:0000318"/>
    <property type="project" value="GO_Central"/>
</dbReference>
<dbReference type="PANTHER" id="PTHR11309">
    <property type="entry name" value="FRIZZLED"/>
    <property type="match status" value="1"/>
</dbReference>
<keyword evidence="1" id="KW-0217">Developmental protein</keyword>
<feature type="region of interest" description="Disordered" evidence="2">
    <location>
        <begin position="1640"/>
        <end position="1702"/>
    </location>
</feature>
<feature type="transmembrane region" description="Helical" evidence="3">
    <location>
        <begin position="384"/>
        <end position="406"/>
    </location>
</feature>
<keyword evidence="3" id="KW-1133">Transmembrane helix</keyword>
<evidence type="ECO:0000256" key="1">
    <source>
        <dbReference type="ARBA" id="ARBA00022473"/>
    </source>
</evidence>
<evidence type="ECO:0000256" key="4">
    <source>
        <dbReference type="SAM" id="SignalP"/>
    </source>
</evidence>
<feature type="region of interest" description="Disordered" evidence="2">
    <location>
        <begin position="1200"/>
        <end position="1224"/>
    </location>
</feature>
<feature type="transmembrane region" description="Helical" evidence="3">
    <location>
        <begin position="291"/>
        <end position="311"/>
    </location>
</feature>
<dbReference type="PANTHER" id="PTHR11309:SF47">
    <property type="entry name" value="FRIZZLED"/>
    <property type="match status" value="1"/>
</dbReference>
<feature type="compositionally biased region" description="Low complexity" evidence="2">
    <location>
        <begin position="1200"/>
        <end position="1209"/>
    </location>
</feature>
<feature type="compositionally biased region" description="Acidic residues" evidence="2">
    <location>
        <begin position="2023"/>
        <end position="2039"/>
    </location>
</feature>
<feature type="compositionally biased region" description="Basic and acidic residues" evidence="2">
    <location>
        <begin position="905"/>
        <end position="917"/>
    </location>
</feature>
<accession>A0A8R1UJF1</accession>
<feature type="region of interest" description="Disordered" evidence="2">
    <location>
        <begin position="531"/>
        <end position="566"/>
    </location>
</feature>
<feature type="compositionally biased region" description="Low complexity" evidence="2">
    <location>
        <begin position="1251"/>
        <end position="1265"/>
    </location>
</feature>
<feature type="region of interest" description="Disordered" evidence="2">
    <location>
        <begin position="1285"/>
        <end position="1308"/>
    </location>
</feature>
<protein>
    <submittedName>
        <fullName evidence="5">Uncharacterized protein</fullName>
    </submittedName>
</protein>
<reference evidence="6" key="1">
    <citation type="journal article" date="2008" name="Nat. Genet.">
        <title>The Pristionchus pacificus genome provides a unique perspective on nematode lifestyle and parasitism.</title>
        <authorList>
            <person name="Dieterich C."/>
            <person name="Clifton S.W."/>
            <person name="Schuster L.N."/>
            <person name="Chinwalla A."/>
            <person name="Delehaunty K."/>
            <person name="Dinkelacker I."/>
            <person name="Fulton L."/>
            <person name="Fulton R."/>
            <person name="Godfrey J."/>
            <person name="Minx P."/>
            <person name="Mitreva M."/>
            <person name="Roeseler W."/>
            <person name="Tian H."/>
            <person name="Witte H."/>
            <person name="Yang S.P."/>
            <person name="Wilson R.K."/>
            <person name="Sommer R.J."/>
        </authorList>
    </citation>
    <scope>NUCLEOTIDE SEQUENCE [LARGE SCALE GENOMIC DNA]</scope>
    <source>
        <strain evidence="6">PS312</strain>
    </source>
</reference>
<evidence type="ECO:0000313" key="5">
    <source>
        <dbReference type="EnsemblMetazoa" id="PPA24896.1"/>
    </source>
</evidence>
<dbReference type="GO" id="GO:0060070">
    <property type="term" value="P:canonical Wnt signaling pathway"/>
    <property type="evidence" value="ECO:0000318"/>
    <property type="project" value="GO_Central"/>
</dbReference>
<feature type="transmembrane region" description="Helical" evidence="3">
    <location>
        <begin position="427"/>
        <end position="447"/>
    </location>
</feature>
<dbReference type="Gene3D" id="1.10.2000.10">
    <property type="entry name" value="Frizzled cysteine-rich domain"/>
    <property type="match status" value="1"/>
</dbReference>
<dbReference type="GO" id="GO:0035567">
    <property type="term" value="P:non-canonical Wnt signaling pathway"/>
    <property type="evidence" value="ECO:0000318"/>
    <property type="project" value="GO_Central"/>
</dbReference>
<dbReference type="InterPro" id="IPR015526">
    <property type="entry name" value="Frizzled/SFRP"/>
</dbReference>
<feature type="compositionally biased region" description="Basic and acidic residues" evidence="2">
    <location>
        <begin position="1593"/>
        <end position="1626"/>
    </location>
</feature>
<feature type="region of interest" description="Disordered" evidence="2">
    <location>
        <begin position="857"/>
        <end position="921"/>
    </location>
</feature>
<dbReference type="EnsemblMetazoa" id="PPA24896.1">
    <property type="protein sequence ID" value="PPA24896.1"/>
    <property type="gene ID" value="WBGene00114450"/>
</dbReference>
<accession>A0A2A6CEZ9</accession>
<feature type="chain" id="PRO_5043422278" evidence="4">
    <location>
        <begin position="19"/>
        <end position="2039"/>
    </location>
</feature>